<feature type="signal peptide" evidence="1">
    <location>
        <begin position="1"/>
        <end position="21"/>
    </location>
</feature>
<name>A0A8J2MGG9_9HEXA</name>
<proteinExistence type="predicted"/>
<protein>
    <submittedName>
        <fullName evidence="2">Uncharacterized protein</fullName>
    </submittedName>
</protein>
<keyword evidence="3" id="KW-1185">Reference proteome</keyword>
<comment type="caution">
    <text evidence="2">The sequence shown here is derived from an EMBL/GenBank/DDBJ whole genome shotgun (WGS) entry which is preliminary data.</text>
</comment>
<gene>
    <name evidence="2" type="ORF">AFUS01_LOCUS47444</name>
</gene>
<evidence type="ECO:0000313" key="2">
    <source>
        <dbReference type="EMBL" id="CAG7838475.1"/>
    </source>
</evidence>
<reference evidence="2" key="1">
    <citation type="submission" date="2021-06" db="EMBL/GenBank/DDBJ databases">
        <authorList>
            <person name="Hodson N. C."/>
            <person name="Mongue J. A."/>
            <person name="Jaron S. K."/>
        </authorList>
    </citation>
    <scope>NUCLEOTIDE SEQUENCE</scope>
</reference>
<feature type="chain" id="PRO_5035254736" evidence="1">
    <location>
        <begin position="22"/>
        <end position="151"/>
    </location>
</feature>
<accession>A0A8J2MGG9</accession>
<evidence type="ECO:0000256" key="1">
    <source>
        <dbReference type="SAM" id="SignalP"/>
    </source>
</evidence>
<keyword evidence="1" id="KW-0732">Signal</keyword>
<organism evidence="2 3">
    <name type="scientific">Allacma fusca</name>
    <dbReference type="NCBI Taxonomy" id="39272"/>
    <lineage>
        <taxon>Eukaryota</taxon>
        <taxon>Metazoa</taxon>
        <taxon>Ecdysozoa</taxon>
        <taxon>Arthropoda</taxon>
        <taxon>Hexapoda</taxon>
        <taxon>Collembola</taxon>
        <taxon>Symphypleona</taxon>
        <taxon>Sminthuridae</taxon>
        <taxon>Allacma</taxon>
    </lineage>
</organism>
<dbReference type="Proteomes" id="UP000708208">
    <property type="component" value="Unassembled WGS sequence"/>
</dbReference>
<evidence type="ECO:0000313" key="3">
    <source>
        <dbReference type="Proteomes" id="UP000708208"/>
    </source>
</evidence>
<sequence length="151" mass="16549">MKSTPAIILIIGLAFLASASCDDALLAELNSVQAATAKLQADLEALLKANTPITDQATLKSYRDAVIKLGNTEFDLSFVMDSTQVLDLQASLSPLESENSAATEGGLFTEKTPIIGSTPKIKFRRDVELWTVYFFSYYIATLKAYYSFLNY</sequence>
<dbReference type="PROSITE" id="PS51257">
    <property type="entry name" value="PROKAR_LIPOPROTEIN"/>
    <property type="match status" value="1"/>
</dbReference>
<dbReference type="AlphaFoldDB" id="A0A8J2MGG9"/>
<dbReference type="EMBL" id="CAJVCH010571767">
    <property type="protein sequence ID" value="CAG7838475.1"/>
    <property type="molecule type" value="Genomic_DNA"/>
</dbReference>